<dbReference type="Pfam" id="PF02186">
    <property type="entry name" value="TFIIE_beta"/>
    <property type="match status" value="1"/>
</dbReference>
<dbReference type="EMBL" id="JANCYU010000043">
    <property type="protein sequence ID" value="KAK4526747.1"/>
    <property type="molecule type" value="Genomic_DNA"/>
</dbReference>
<evidence type="ECO:0000256" key="1">
    <source>
        <dbReference type="ARBA" id="ARBA00004123"/>
    </source>
</evidence>
<organism evidence="9 10">
    <name type="scientific">Galdieria yellowstonensis</name>
    <dbReference type="NCBI Taxonomy" id="3028027"/>
    <lineage>
        <taxon>Eukaryota</taxon>
        <taxon>Rhodophyta</taxon>
        <taxon>Bangiophyceae</taxon>
        <taxon>Galdieriales</taxon>
        <taxon>Galdieriaceae</taxon>
        <taxon>Galdieria</taxon>
    </lineage>
</organism>
<keyword evidence="3" id="KW-0238">DNA-binding</keyword>
<dbReference type="AlphaFoldDB" id="A0AAV9IH38"/>
<dbReference type="GO" id="GO:0005673">
    <property type="term" value="C:transcription factor TFIIE complex"/>
    <property type="evidence" value="ECO:0007669"/>
    <property type="project" value="InterPro"/>
</dbReference>
<reference evidence="9 10" key="1">
    <citation type="submission" date="2022-07" db="EMBL/GenBank/DDBJ databases">
        <title>Genome-wide signatures of adaptation to extreme environments.</title>
        <authorList>
            <person name="Cho C.H."/>
            <person name="Yoon H.S."/>
        </authorList>
    </citation>
    <scope>NUCLEOTIDE SEQUENCE [LARGE SCALE GENOMIC DNA]</scope>
    <source>
        <strain evidence="9 10">108.79 E11</strain>
    </source>
</reference>
<comment type="function">
    <text evidence="6">Recruits TFIIH to the initiation complex and stimulates the RNA polymerase II C-terminal domain kinase and DNA-dependent ATPase activities of TFIIH. Both TFIIH and TFIIE are required for promoter clearance by RNA polymerase.</text>
</comment>
<evidence type="ECO:0000259" key="8">
    <source>
        <dbReference type="PROSITE" id="PS51351"/>
    </source>
</evidence>
<accession>A0AAV9IH38</accession>
<evidence type="ECO:0000313" key="9">
    <source>
        <dbReference type="EMBL" id="KAK4526747.1"/>
    </source>
</evidence>
<evidence type="ECO:0000256" key="3">
    <source>
        <dbReference type="ARBA" id="ARBA00023125"/>
    </source>
</evidence>
<dbReference type="InterPro" id="IPR040501">
    <property type="entry name" value="TFA2_Winged_2"/>
</dbReference>
<dbReference type="GO" id="GO:0003677">
    <property type="term" value="F:DNA binding"/>
    <property type="evidence" value="ECO:0007669"/>
    <property type="project" value="UniProtKB-KW"/>
</dbReference>
<proteinExistence type="predicted"/>
<dbReference type="Pfam" id="PF18121">
    <property type="entry name" value="TFA2_Winged_2"/>
    <property type="match status" value="1"/>
</dbReference>
<name>A0AAV9IH38_9RHOD</name>
<evidence type="ECO:0000256" key="5">
    <source>
        <dbReference type="ARBA" id="ARBA00023242"/>
    </source>
</evidence>
<keyword evidence="4" id="KW-0804">Transcription</keyword>
<comment type="subcellular location">
    <subcellularLocation>
        <location evidence="1">Nucleus</location>
    </subcellularLocation>
</comment>
<feature type="domain" description="TFIIE beta" evidence="8">
    <location>
        <begin position="1"/>
        <end position="72"/>
    </location>
</feature>
<evidence type="ECO:0000256" key="7">
    <source>
        <dbReference type="SAM" id="MobiDB-lite"/>
    </source>
</evidence>
<evidence type="ECO:0000256" key="2">
    <source>
        <dbReference type="ARBA" id="ARBA00023015"/>
    </source>
</evidence>
<keyword evidence="5" id="KW-0539">Nucleus</keyword>
<evidence type="ECO:0000313" key="10">
    <source>
        <dbReference type="Proteomes" id="UP001300502"/>
    </source>
</evidence>
<dbReference type="InterPro" id="IPR016656">
    <property type="entry name" value="TFIIE-bsu"/>
</dbReference>
<dbReference type="PANTHER" id="PTHR12716">
    <property type="entry name" value="TRANSCRIPTION INITIATION FACTOR IIE, BETA SUBUNIT"/>
    <property type="match status" value="1"/>
</dbReference>
<dbReference type="GO" id="GO:0006367">
    <property type="term" value="P:transcription initiation at RNA polymerase II promoter"/>
    <property type="evidence" value="ECO:0007669"/>
    <property type="project" value="InterPro"/>
</dbReference>
<comment type="caution">
    <text evidence="9">The sequence shown here is derived from an EMBL/GenBank/DDBJ whole genome shotgun (WGS) entry which is preliminary data.</text>
</comment>
<sequence length="231" mass="26950">MSTSERPLGLVLLSILKYLRCELRPVSLEELKEKLNINIEADPELVENLKTNPRILIEPDGRFRWKSKYFLRNKDDLLAVIRRNPNGIDKKDLLDAYKGVEEDLEQLLHSQPPCILCIRNNFYKQEYLFPAEPKWWYPVSEDVRQLWSEVRVPDPVDVHRHLTSRGLKQVSQKSVQPQRAVVVRKRPKSYDTRKAGRRAKLTNEHLEGTALDPNQFIESTRTTNSAFSSSM</sequence>
<protein>
    <recommendedName>
        <fullName evidence="8">TFIIE beta domain-containing protein</fullName>
    </recommendedName>
</protein>
<evidence type="ECO:0000256" key="4">
    <source>
        <dbReference type="ARBA" id="ARBA00023163"/>
    </source>
</evidence>
<dbReference type="PROSITE" id="PS51351">
    <property type="entry name" value="TFIIE_BETA_C"/>
    <property type="match status" value="1"/>
</dbReference>
<gene>
    <name evidence="9" type="ORF">GAYE_SCF27MG4664</name>
</gene>
<dbReference type="InterPro" id="IPR003166">
    <property type="entry name" value="TFIIE_bsu_DNA-bd"/>
</dbReference>
<dbReference type="PANTHER" id="PTHR12716:SF8">
    <property type="entry name" value="TRANSCRIPTION INITIATION FACTOR IIE SUBUNIT BETA"/>
    <property type="match status" value="1"/>
</dbReference>
<keyword evidence="2" id="KW-0805">Transcription regulation</keyword>
<dbReference type="Proteomes" id="UP001300502">
    <property type="component" value="Unassembled WGS sequence"/>
</dbReference>
<dbReference type="GO" id="GO:0001097">
    <property type="term" value="F:TFIIH-class transcription factor complex binding"/>
    <property type="evidence" value="ECO:0007669"/>
    <property type="project" value="TreeGrafter"/>
</dbReference>
<keyword evidence="10" id="KW-1185">Reference proteome</keyword>
<evidence type="ECO:0000256" key="6">
    <source>
        <dbReference type="ARBA" id="ARBA00025581"/>
    </source>
</evidence>
<feature type="region of interest" description="Disordered" evidence="7">
    <location>
        <begin position="186"/>
        <end position="205"/>
    </location>
</feature>